<evidence type="ECO:0000313" key="3">
    <source>
        <dbReference type="Proteomes" id="UP001283341"/>
    </source>
</evidence>
<sequence length="322" mass="35348">MGFFYSQFIKSYGLPYPKGYYAGKTIVITGGNSGLGKEAARHFVRLGASRMIITSRSLERGEEAKRDIETTTNCSPQTIQVWPLNLSSYDSVLKFGARVVAELDRVDIFIANAGIASGNFRLVEGHEESITVNVISTFLLAALIMPTLKATATKFDTRPTLSFIVSEVHGHTTFPQKFAPEGQIFATVSNKEKAEANWDDQYPVSKLLQVYAGRALADRNDLVTVNLTNPGLCHSGLSRETDSWVFWLIRTLAARSTEVGSRTLVWAGSQGAETHGKYLSDCEVSEPASVVTDKDGRMAQERVWAELVGLLEDIRPGVTANF</sequence>
<dbReference type="GO" id="GO:0016491">
    <property type="term" value="F:oxidoreductase activity"/>
    <property type="evidence" value="ECO:0007669"/>
    <property type="project" value="UniProtKB-KW"/>
</dbReference>
<protein>
    <submittedName>
        <fullName evidence="2">Short-chain dehydrogenase</fullName>
    </submittedName>
</protein>
<comment type="caution">
    <text evidence="2">The sequence shown here is derived from an EMBL/GenBank/DDBJ whole genome shotgun (WGS) entry which is preliminary data.</text>
</comment>
<dbReference type="PANTHER" id="PTHR43157:SF67">
    <property type="entry name" value="DEHYDROGENASE_REDUCTASE FAMILY PROTEIN, PUTATIVE (AFU_ORTHOLOGUE AFUA_3G02580)-RELATED"/>
    <property type="match status" value="1"/>
</dbReference>
<gene>
    <name evidence="2" type="ORF">B0H66DRAFT_547353</name>
</gene>
<proteinExistence type="predicted"/>
<dbReference type="PRINTS" id="PR00081">
    <property type="entry name" value="GDHRDH"/>
</dbReference>
<evidence type="ECO:0000313" key="2">
    <source>
        <dbReference type="EMBL" id="KAK3325076.1"/>
    </source>
</evidence>
<reference evidence="2" key="1">
    <citation type="journal article" date="2023" name="Mol. Phylogenet. Evol.">
        <title>Genome-scale phylogeny and comparative genomics of the fungal order Sordariales.</title>
        <authorList>
            <person name="Hensen N."/>
            <person name="Bonometti L."/>
            <person name="Westerberg I."/>
            <person name="Brannstrom I.O."/>
            <person name="Guillou S."/>
            <person name="Cros-Aarteil S."/>
            <person name="Calhoun S."/>
            <person name="Haridas S."/>
            <person name="Kuo A."/>
            <person name="Mondo S."/>
            <person name="Pangilinan J."/>
            <person name="Riley R."/>
            <person name="LaButti K."/>
            <person name="Andreopoulos B."/>
            <person name="Lipzen A."/>
            <person name="Chen C."/>
            <person name="Yan M."/>
            <person name="Daum C."/>
            <person name="Ng V."/>
            <person name="Clum A."/>
            <person name="Steindorff A."/>
            <person name="Ohm R.A."/>
            <person name="Martin F."/>
            <person name="Silar P."/>
            <person name="Natvig D.O."/>
            <person name="Lalanne C."/>
            <person name="Gautier V."/>
            <person name="Ament-Velasquez S.L."/>
            <person name="Kruys A."/>
            <person name="Hutchinson M.I."/>
            <person name="Powell A.J."/>
            <person name="Barry K."/>
            <person name="Miller A.N."/>
            <person name="Grigoriev I.V."/>
            <person name="Debuchy R."/>
            <person name="Gladieux P."/>
            <person name="Hiltunen Thoren M."/>
            <person name="Johannesson H."/>
        </authorList>
    </citation>
    <scope>NUCLEOTIDE SEQUENCE</scope>
    <source>
        <strain evidence="2">CBS 118394</strain>
    </source>
</reference>
<evidence type="ECO:0000256" key="1">
    <source>
        <dbReference type="ARBA" id="ARBA00023002"/>
    </source>
</evidence>
<dbReference type="PANTHER" id="PTHR43157">
    <property type="entry name" value="PHOSPHATIDYLINOSITOL-GLYCAN BIOSYNTHESIS CLASS F PROTEIN-RELATED"/>
    <property type="match status" value="1"/>
</dbReference>
<reference evidence="2" key="2">
    <citation type="submission" date="2023-06" db="EMBL/GenBank/DDBJ databases">
        <authorList>
            <consortium name="Lawrence Berkeley National Laboratory"/>
            <person name="Haridas S."/>
            <person name="Hensen N."/>
            <person name="Bonometti L."/>
            <person name="Westerberg I."/>
            <person name="Brannstrom I.O."/>
            <person name="Guillou S."/>
            <person name="Cros-Aarteil S."/>
            <person name="Calhoun S."/>
            <person name="Kuo A."/>
            <person name="Mondo S."/>
            <person name="Pangilinan J."/>
            <person name="Riley R."/>
            <person name="Labutti K."/>
            <person name="Andreopoulos B."/>
            <person name="Lipzen A."/>
            <person name="Chen C."/>
            <person name="Yanf M."/>
            <person name="Daum C."/>
            <person name="Ng V."/>
            <person name="Clum A."/>
            <person name="Steindorff A."/>
            <person name="Ohm R."/>
            <person name="Martin F."/>
            <person name="Silar P."/>
            <person name="Natvig D."/>
            <person name="Lalanne C."/>
            <person name="Gautier V."/>
            <person name="Ament-Velasquez S.L."/>
            <person name="Kruys A."/>
            <person name="Hutchinson M.I."/>
            <person name="Powell A.J."/>
            <person name="Barry K."/>
            <person name="Miller A.N."/>
            <person name="Grigoriev I.V."/>
            <person name="Debuchy R."/>
            <person name="Gladieux P."/>
            <person name="Thoren M.H."/>
            <person name="Johannesson H."/>
        </authorList>
    </citation>
    <scope>NUCLEOTIDE SEQUENCE</scope>
    <source>
        <strain evidence="2">CBS 118394</strain>
    </source>
</reference>
<name>A0AAE0IHA1_9PEZI</name>
<dbReference type="Proteomes" id="UP001283341">
    <property type="component" value="Unassembled WGS sequence"/>
</dbReference>
<dbReference type="Pfam" id="PF00106">
    <property type="entry name" value="adh_short"/>
    <property type="match status" value="1"/>
</dbReference>
<dbReference type="AlphaFoldDB" id="A0AAE0IHA1"/>
<keyword evidence="3" id="KW-1185">Reference proteome</keyword>
<dbReference type="EMBL" id="JAUEDM010000002">
    <property type="protein sequence ID" value="KAK3325076.1"/>
    <property type="molecule type" value="Genomic_DNA"/>
</dbReference>
<dbReference type="SUPFAM" id="SSF51735">
    <property type="entry name" value="NAD(P)-binding Rossmann-fold domains"/>
    <property type="match status" value="1"/>
</dbReference>
<organism evidence="2 3">
    <name type="scientific">Apodospora peruviana</name>
    <dbReference type="NCBI Taxonomy" id="516989"/>
    <lineage>
        <taxon>Eukaryota</taxon>
        <taxon>Fungi</taxon>
        <taxon>Dikarya</taxon>
        <taxon>Ascomycota</taxon>
        <taxon>Pezizomycotina</taxon>
        <taxon>Sordariomycetes</taxon>
        <taxon>Sordariomycetidae</taxon>
        <taxon>Sordariales</taxon>
        <taxon>Lasiosphaeriaceae</taxon>
        <taxon>Apodospora</taxon>
    </lineage>
</organism>
<dbReference type="Gene3D" id="3.40.50.720">
    <property type="entry name" value="NAD(P)-binding Rossmann-like Domain"/>
    <property type="match status" value="1"/>
</dbReference>
<keyword evidence="1" id="KW-0560">Oxidoreductase</keyword>
<dbReference type="InterPro" id="IPR036291">
    <property type="entry name" value="NAD(P)-bd_dom_sf"/>
</dbReference>
<dbReference type="InterPro" id="IPR002347">
    <property type="entry name" value="SDR_fam"/>
</dbReference>
<accession>A0AAE0IHA1</accession>